<proteinExistence type="predicted"/>
<organism evidence="2">
    <name type="scientific">Streptomyces sp. SID14436</name>
    <dbReference type="NCBI Taxonomy" id="2706070"/>
    <lineage>
        <taxon>Bacteria</taxon>
        <taxon>Bacillati</taxon>
        <taxon>Actinomycetota</taxon>
        <taxon>Actinomycetes</taxon>
        <taxon>Kitasatosporales</taxon>
        <taxon>Streptomycetaceae</taxon>
        <taxon>Streptomyces</taxon>
    </lineage>
</organism>
<comment type="caution">
    <text evidence="2">The sequence shown here is derived from an EMBL/GenBank/DDBJ whole genome shotgun (WGS) entry which is preliminary data.</text>
</comment>
<feature type="region of interest" description="Disordered" evidence="1">
    <location>
        <begin position="1"/>
        <end position="23"/>
    </location>
</feature>
<reference evidence="2" key="1">
    <citation type="submission" date="2020-01" db="EMBL/GenBank/DDBJ databases">
        <title>Insect and environment-associated Actinomycetes.</title>
        <authorList>
            <person name="Currrie C."/>
            <person name="Chevrette M."/>
            <person name="Carlson C."/>
            <person name="Stubbendieck R."/>
            <person name="Wendt-Pienkowski E."/>
        </authorList>
    </citation>
    <scope>NUCLEOTIDE SEQUENCE</scope>
    <source>
        <strain evidence="2">SID14436</strain>
    </source>
</reference>
<accession>A0A6G3QP73</accession>
<dbReference type="AlphaFoldDB" id="A0A6G3QP73"/>
<sequence>MGRHAVRAAPPSGPDVVFRPTRRDIDPVTGEPTAYTLWDRHEWQARGECWLWCGRDDVEVTWIGPVRSSGMHAALYACRACLYELDQRVLETNMRQDADVLPMNGRVARPPV</sequence>
<evidence type="ECO:0000313" key="2">
    <source>
        <dbReference type="EMBL" id="NEA84990.1"/>
    </source>
</evidence>
<protein>
    <submittedName>
        <fullName evidence="2">Uncharacterized protein</fullName>
    </submittedName>
</protein>
<dbReference type="EMBL" id="JAAGMD010000074">
    <property type="protein sequence ID" value="NEA84990.1"/>
    <property type="molecule type" value="Genomic_DNA"/>
</dbReference>
<evidence type="ECO:0000256" key="1">
    <source>
        <dbReference type="SAM" id="MobiDB-lite"/>
    </source>
</evidence>
<gene>
    <name evidence="2" type="ORF">G3I53_02645</name>
</gene>
<name>A0A6G3QP73_9ACTN</name>